<evidence type="ECO:0000259" key="7">
    <source>
        <dbReference type="PROSITE" id="PS50011"/>
    </source>
</evidence>
<keyword evidence="4" id="KW-0325">Glycoprotein</keyword>
<dbReference type="SUPFAM" id="SSF51110">
    <property type="entry name" value="alpha-D-mannose-specific plant lectins"/>
    <property type="match status" value="1"/>
</dbReference>
<name>A0A8J4R0I2_9ROSI</name>
<comment type="caution">
    <text evidence="9">The sequence shown here is derived from an EMBL/GenBank/DDBJ whole genome shotgun (WGS) entry which is preliminary data.</text>
</comment>
<feature type="binding site" evidence="5">
    <location>
        <position position="514"/>
    </location>
    <ligand>
        <name>ATP</name>
        <dbReference type="ChEBI" id="CHEBI:30616"/>
    </ligand>
</feature>
<dbReference type="InterPro" id="IPR001245">
    <property type="entry name" value="Ser-Thr/Tyr_kinase_cat_dom"/>
</dbReference>
<keyword evidence="2 6" id="KW-0732">Signal</keyword>
<evidence type="ECO:0000256" key="3">
    <source>
        <dbReference type="ARBA" id="ARBA00023157"/>
    </source>
</evidence>
<evidence type="ECO:0000256" key="4">
    <source>
        <dbReference type="ARBA" id="ARBA00023180"/>
    </source>
</evidence>
<keyword evidence="10" id="KW-1185">Reference proteome</keyword>
<keyword evidence="1" id="KW-0245">EGF-like domain</keyword>
<dbReference type="InterPro" id="IPR001480">
    <property type="entry name" value="Bulb-type_lectin_dom"/>
</dbReference>
<evidence type="ECO:0000256" key="6">
    <source>
        <dbReference type="SAM" id="SignalP"/>
    </source>
</evidence>
<keyword evidence="5" id="KW-0547">Nucleotide-binding</keyword>
<dbReference type="EMBL" id="JRKL02002988">
    <property type="protein sequence ID" value="KAF3956799.1"/>
    <property type="molecule type" value="Genomic_DNA"/>
</dbReference>
<evidence type="ECO:0000256" key="1">
    <source>
        <dbReference type="ARBA" id="ARBA00022536"/>
    </source>
</evidence>
<dbReference type="CDD" id="cd00028">
    <property type="entry name" value="B_lectin"/>
    <property type="match status" value="1"/>
</dbReference>
<dbReference type="PROSITE" id="PS50927">
    <property type="entry name" value="BULB_LECTIN"/>
    <property type="match status" value="1"/>
</dbReference>
<organism evidence="9 10">
    <name type="scientific">Castanea mollissima</name>
    <name type="common">Chinese chestnut</name>
    <dbReference type="NCBI Taxonomy" id="60419"/>
    <lineage>
        <taxon>Eukaryota</taxon>
        <taxon>Viridiplantae</taxon>
        <taxon>Streptophyta</taxon>
        <taxon>Embryophyta</taxon>
        <taxon>Tracheophyta</taxon>
        <taxon>Spermatophyta</taxon>
        <taxon>Magnoliopsida</taxon>
        <taxon>eudicotyledons</taxon>
        <taxon>Gunneridae</taxon>
        <taxon>Pentapetalae</taxon>
        <taxon>rosids</taxon>
        <taxon>fabids</taxon>
        <taxon>Fagales</taxon>
        <taxon>Fagaceae</taxon>
        <taxon>Castanea</taxon>
    </lineage>
</organism>
<evidence type="ECO:0000259" key="8">
    <source>
        <dbReference type="PROSITE" id="PS50927"/>
    </source>
</evidence>
<dbReference type="OrthoDB" id="5857966at2759"/>
<keyword evidence="5" id="KW-0067">ATP-binding</keyword>
<dbReference type="InterPro" id="IPR000719">
    <property type="entry name" value="Prot_kinase_dom"/>
</dbReference>
<sequence length="633" mass="71236">MASTIALFHYHLLVFVITLLVPAIAQVNTNISVGSALFATDDNSTWTSPSGDFSFGFRRFPGQQDQFLLAIWFAKIPDETIVWSANGDYPAERESKVELNTAGQLELKAPGGWELWRSSSNENPQVSNGAMLDTGNFVITSTNSSILWNSFDEPTNTMLPTQVLGFGNSLFSSMSEENYGVGKFQLRFNVPQQIISNSSYILILNQIDVYTQNPYGAYYAKQDVSELILDKSGYLQVKNSLGAISNLSSKGEVLRTESDSYYRATLDFDGVFRLYTHPKNFTGDQTWSATWYAPENICLDILDTFGSGPCGYNSICSLRAYGKPECQCTPGFSLLDVNNKYSGCKQDDVSYMHECSEMGTVISEDQFEILEMENADWPLTAYELLQPTTEFECKKSCLHDCYCAVAIFQDPKYNNGTGRCWKKRLPLSNGRYNRNAVDRKALFKILKLNSSSQNPTNPDPGHRKQDQAILILAVLLDLEEATSGFKEELGRGSFGTVYKGVLVSSHSKYVAVKKLDKMINEGEREFKTEVTVIGQTHHRNLVRRCVEVEMERAAILIDWAYECYSREKVERLVENDEEAISDMKWVKKLVMVAIWCVQDVPLLRPSMREVTHMLEGILEISAPPCPFLYSSTT</sequence>
<proteinExistence type="predicted"/>
<dbReference type="PANTHER" id="PTHR47976:SF105">
    <property type="entry name" value="RECEPTOR-LIKE SERINE_THREONINE-PROTEIN KINASE"/>
    <property type="match status" value="1"/>
</dbReference>
<dbReference type="SUPFAM" id="SSF56112">
    <property type="entry name" value="Protein kinase-like (PK-like)"/>
    <property type="match status" value="1"/>
</dbReference>
<gene>
    <name evidence="9" type="ORF">CMV_018117</name>
</gene>
<feature type="domain" description="Protein kinase" evidence="7">
    <location>
        <begin position="483"/>
        <end position="633"/>
    </location>
</feature>
<dbReference type="GO" id="GO:0004672">
    <property type="term" value="F:protein kinase activity"/>
    <property type="evidence" value="ECO:0007669"/>
    <property type="project" value="InterPro"/>
</dbReference>
<dbReference type="Pfam" id="PF01453">
    <property type="entry name" value="B_lectin"/>
    <property type="match status" value="1"/>
</dbReference>
<evidence type="ECO:0000256" key="5">
    <source>
        <dbReference type="PROSITE-ProRule" id="PRU10141"/>
    </source>
</evidence>
<evidence type="ECO:0008006" key="11">
    <source>
        <dbReference type="Google" id="ProtNLM"/>
    </source>
</evidence>
<dbReference type="GO" id="GO:0005524">
    <property type="term" value="F:ATP binding"/>
    <property type="evidence" value="ECO:0007669"/>
    <property type="project" value="UniProtKB-UniRule"/>
</dbReference>
<accession>A0A8J4R0I2</accession>
<dbReference type="PROSITE" id="PS50011">
    <property type="entry name" value="PROTEIN_KINASE_DOM"/>
    <property type="match status" value="1"/>
</dbReference>
<dbReference type="Gene3D" id="3.30.200.20">
    <property type="entry name" value="Phosphorylase Kinase, domain 1"/>
    <property type="match status" value="1"/>
</dbReference>
<dbReference type="Pfam" id="PF07714">
    <property type="entry name" value="PK_Tyr_Ser-Thr"/>
    <property type="match status" value="1"/>
</dbReference>
<dbReference type="Gene3D" id="2.90.10.10">
    <property type="entry name" value="Bulb-type lectin domain"/>
    <property type="match status" value="1"/>
</dbReference>
<protein>
    <recommendedName>
        <fullName evidence="11">Non-specific serine/threonine protein kinase</fullName>
    </recommendedName>
</protein>
<keyword evidence="3" id="KW-1015">Disulfide bond</keyword>
<dbReference type="PANTHER" id="PTHR47976">
    <property type="entry name" value="G-TYPE LECTIN S-RECEPTOR-LIKE SERINE/THREONINE-PROTEIN KINASE SD2-5"/>
    <property type="match status" value="1"/>
</dbReference>
<evidence type="ECO:0000313" key="10">
    <source>
        <dbReference type="Proteomes" id="UP000737018"/>
    </source>
</evidence>
<feature type="domain" description="Bulb-type lectin" evidence="8">
    <location>
        <begin position="36"/>
        <end position="152"/>
    </location>
</feature>
<evidence type="ECO:0000313" key="9">
    <source>
        <dbReference type="EMBL" id="KAF3956799.1"/>
    </source>
</evidence>
<dbReference type="Proteomes" id="UP000737018">
    <property type="component" value="Unassembled WGS sequence"/>
</dbReference>
<dbReference type="InterPro" id="IPR017441">
    <property type="entry name" value="Protein_kinase_ATP_BS"/>
</dbReference>
<dbReference type="InterPro" id="IPR051343">
    <property type="entry name" value="G-type_lectin_kinases/EP1-like"/>
</dbReference>
<evidence type="ECO:0000256" key="2">
    <source>
        <dbReference type="ARBA" id="ARBA00022729"/>
    </source>
</evidence>
<dbReference type="Gene3D" id="1.10.510.10">
    <property type="entry name" value="Transferase(Phosphotransferase) domain 1"/>
    <property type="match status" value="1"/>
</dbReference>
<dbReference type="FunFam" id="2.90.10.10:FF:000013">
    <property type="entry name" value="G-type lectin S-receptor-like serine/threonine-protein kinase LECRK1"/>
    <property type="match status" value="1"/>
</dbReference>
<dbReference type="PROSITE" id="PS00107">
    <property type="entry name" value="PROTEIN_KINASE_ATP"/>
    <property type="match status" value="1"/>
</dbReference>
<dbReference type="SMART" id="SM00108">
    <property type="entry name" value="B_lectin"/>
    <property type="match status" value="1"/>
</dbReference>
<reference evidence="9" key="1">
    <citation type="submission" date="2020-03" db="EMBL/GenBank/DDBJ databases">
        <title>Castanea mollissima Vanexum genome sequencing.</title>
        <authorList>
            <person name="Staton M."/>
        </authorList>
    </citation>
    <scope>NUCLEOTIDE SEQUENCE</scope>
    <source>
        <tissue evidence="9">Leaf</tissue>
    </source>
</reference>
<dbReference type="InterPro" id="IPR011009">
    <property type="entry name" value="Kinase-like_dom_sf"/>
</dbReference>
<feature type="signal peptide" evidence="6">
    <location>
        <begin position="1"/>
        <end position="25"/>
    </location>
</feature>
<feature type="chain" id="PRO_5035298926" description="Non-specific serine/threonine protein kinase" evidence="6">
    <location>
        <begin position="26"/>
        <end position="633"/>
    </location>
</feature>
<dbReference type="InterPro" id="IPR036426">
    <property type="entry name" value="Bulb-type_lectin_dom_sf"/>
</dbReference>
<dbReference type="AlphaFoldDB" id="A0A8J4R0I2"/>